<keyword evidence="2" id="KW-1185">Reference proteome</keyword>
<organism evidence="1 2">
    <name type="scientific">Caerostris extrusa</name>
    <name type="common">Bark spider</name>
    <name type="synonym">Caerostris bankana</name>
    <dbReference type="NCBI Taxonomy" id="172846"/>
    <lineage>
        <taxon>Eukaryota</taxon>
        <taxon>Metazoa</taxon>
        <taxon>Ecdysozoa</taxon>
        <taxon>Arthropoda</taxon>
        <taxon>Chelicerata</taxon>
        <taxon>Arachnida</taxon>
        <taxon>Araneae</taxon>
        <taxon>Araneomorphae</taxon>
        <taxon>Entelegynae</taxon>
        <taxon>Araneoidea</taxon>
        <taxon>Araneidae</taxon>
        <taxon>Caerostris</taxon>
    </lineage>
</organism>
<proteinExistence type="predicted"/>
<dbReference type="AlphaFoldDB" id="A0AAV4MB50"/>
<dbReference type="EMBL" id="BPLR01002072">
    <property type="protein sequence ID" value="GIX69673.1"/>
    <property type="molecule type" value="Genomic_DNA"/>
</dbReference>
<evidence type="ECO:0000313" key="1">
    <source>
        <dbReference type="EMBL" id="GIX69673.1"/>
    </source>
</evidence>
<comment type="caution">
    <text evidence="1">The sequence shown here is derived from an EMBL/GenBank/DDBJ whole genome shotgun (WGS) entry which is preliminary data.</text>
</comment>
<accession>A0AAV4MB50</accession>
<name>A0AAV4MB50_CAEEX</name>
<protein>
    <submittedName>
        <fullName evidence="1">Uncharacterized protein</fullName>
    </submittedName>
</protein>
<gene>
    <name evidence="1" type="ORF">CEXT_582221</name>
</gene>
<dbReference type="Proteomes" id="UP001054945">
    <property type="component" value="Unassembled WGS sequence"/>
</dbReference>
<evidence type="ECO:0000313" key="2">
    <source>
        <dbReference type="Proteomes" id="UP001054945"/>
    </source>
</evidence>
<sequence length="80" mass="9236">MNRLAMHPPPKRISSSRFSAGNIPVLGIIHNRRRPVCRRAPKWTLHNAQREHSRSTLYSYIYKDEDCFVDDVSSTACLIP</sequence>
<reference evidence="1 2" key="1">
    <citation type="submission" date="2021-06" db="EMBL/GenBank/DDBJ databases">
        <title>Caerostris extrusa draft genome.</title>
        <authorList>
            <person name="Kono N."/>
            <person name="Arakawa K."/>
        </authorList>
    </citation>
    <scope>NUCLEOTIDE SEQUENCE [LARGE SCALE GENOMIC DNA]</scope>
</reference>